<accession>A0A1Y1WSA4</accession>
<reference evidence="2 3" key="1">
    <citation type="submission" date="2016-08" db="EMBL/GenBank/DDBJ databases">
        <title>A Parts List for Fungal Cellulosomes Revealed by Comparative Genomics.</title>
        <authorList>
            <consortium name="DOE Joint Genome Institute"/>
            <person name="Haitjema C.H."/>
            <person name="Gilmore S.P."/>
            <person name="Henske J.K."/>
            <person name="Solomon K.V."/>
            <person name="De Groot R."/>
            <person name="Kuo A."/>
            <person name="Mondo S.J."/>
            <person name="Salamov A.A."/>
            <person name="Labutti K."/>
            <person name="Zhao Z."/>
            <person name="Chiniquy J."/>
            <person name="Barry K."/>
            <person name="Brewer H.M."/>
            <person name="Purvine S.O."/>
            <person name="Wright A.T."/>
            <person name="Boxma B."/>
            <person name="Van Alen T."/>
            <person name="Hackstein J.H."/>
            <person name="Baker S.E."/>
            <person name="Grigoriev I.V."/>
            <person name="O'Malley M.A."/>
        </authorList>
    </citation>
    <scope>NUCLEOTIDE SEQUENCE [LARGE SCALE GENOMIC DNA]</scope>
    <source>
        <strain evidence="2 3">S4</strain>
    </source>
</reference>
<organism evidence="2 3">
    <name type="scientific">Anaeromyces robustus</name>
    <dbReference type="NCBI Taxonomy" id="1754192"/>
    <lineage>
        <taxon>Eukaryota</taxon>
        <taxon>Fungi</taxon>
        <taxon>Fungi incertae sedis</taxon>
        <taxon>Chytridiomycota</taxon>
        <taxon>Chytridiomycota incertae sedis</taxon>
        <taxon>Neocallimastigomycetes</taxon>
        <taxon>Neocallimastigales</taxon>
        <taxon>Neocallimastigaceae</taxon>
        <taxon>Anaeromyces</taxon>
    </lineage>
</organism>
<keyword evidence="1" id="KW-0472">Membrane</keyword>
<dbReference type="Proteomes" id="UP000193944">
    <property type="component" value="Unassembled WGS sequence"/>
</dbReference>
<evidence type="ECO:0000313" key="2">
    <source>
        <dbReference type="EMBL" id="ORX76420.1"/>
    </source>
</evidence>
<proteinExistence type="predicted"/>
<gene>
    <name evidence="2" type="ORF">BCR32DRAFT_284185</name>
</gene>
<feature type="transmembrane region" description="Helical" evidence="1">
    <location>
        <begin position="20"/>
        <end position="39"/>
    </location>
</feature>
<keyword evidence="1" id="KW-1133">Transmembrane helix</keyword>
<reference evidence="2 3" key="2">
    <citation type="submission" date="2016-08" db="EMBL/GenBank/DDBJ databases">
        <title>Pervasive Adenine N6-methylation of Active Genes in Fungi.</title>
        <authorList>
            <consortium name="DOE Joint Genome Institute"/>
            <person name="Mondo S.J."/>
            <person name="Dannebaum R.O."/>
            <person name="Kuo R.C."/>
            <person name="Labutti K."/>
            <person name="Haridas S."/>
            <person name="Kuo A."/>
            <person name="Salamov A."/>
            <person name="Ahrendt S.R."/>
            <person name="Lipzen A."/>
            <person name="Sullivan W."/>
            <person name="Andreopoulos W.B."/>
            <person name="Clum A."/>
            <person name="Lindquist E."/>
            <person name="Daum C."/>
            <person name="Ramamoorthy G.K."/>
            <person name="Gryganskyi A."/>
            <person name="Culley D."/>
            <person name="Magnuson J.K."/>
            <person name="James T.Y."/>
            <person name="O'Malley M.A."/>
            <person name="Stajich J.E."/>
            <person name="Spatafora J.W."/>
            <person name="Visel A."/>
            <person name="Grigoriev I.V."/>
        </authorList>
    </citation>
    <scope>NUCLEOTIDE SEQUENCE [LARGE SCALE GENOMIC DNA]</scope>
    <source>
        <strain evidence="2 3">S4</strain>
    </source>
</reference>
<protein>
    <submittedName>
        <fullName evidence="2">Uncharacterized protein</fullName>
    </submittedName>
</protein>
<name>A0A1Y1WSA4_9FUNG</name>
<keyword evidence="1" id="KW-0812">Transmembrane</keyword>
<evidence type="ECO:0000313" key="3">
    <source>
        <dbReference type="Proteomes" id="UP000193944"/>
    </source>
</evidence>
<comment type="caution">
    <text evidence="2">The sequence shown here is derived from an EMBL/GenBank/DDBJ whole genome shotgun (WGS) entry which is preliminary data.</text>
</comment>
<evidence type="ECO:0000256" key="1">
    <source>
        <dbReference type="SAM" id="Phobius"/>
    </source>
</evidence>
<keyword evidence="3" id="KW-1185">Reference proteome</keyword>
<sequence length="86" mass="9612">MVTSKAGPVVNRLIRSGSLGLMSANFWFVILVGTASIKCNSLELRVMKLPPPFACNFLFYTRDYRKLIKVNLIDVPISALTAVFEF</sequence>
<dbReference type="EMBL" id="MCFG01000299">
    <property type="protein sequence ID" value="ORX76420.1"/>
    <property type="molecule type" value="Genomic_DNA"/>
</dbReference>
<dbReference type="AlphaFoldDB" id="A0A1Y1WSA4"/>